<name>A0AAE0E7A7_9ROSI</name>
<evidence type="ECO:0000313" key="2">
    <source>
        <dbReference type="Proteomes" id="UP001281410"/>
    </source>
</evidence>
<proteinExistence type="predicted"/>
<dbReference type="Proteomes" id="UP001281410">
    <property type="component" value="Unassembled WGS sequence"/>
</dbReference>
<sequence>MEDASGTRFFGQSRATLRPKIERIKGLLPKVISPTQSAFVEGRKITDNVLLAQKLLINYHMKTGKRQASDFLELNS</sequence>
<comment type="caution">
    <text evidence="1">The sequence shown here is derived from an EMBL/GenBank/DDBJ whole genome shotgun (WGS) entry which is preliminary data.</text>
</comment>
<organism evidence="1 2">
    <name type="scientific">Dipteronia sinensis</name>
    <dbReference type="NCBI Taxonomy" id="43782"/>
    <lineage>
        <taxon>Eukaryota</taxon>
        <taxon>Viridiplantae</taxon>
        <taxon>Streptophyta</taxon>
        <taxon>Embryophyta</taxon>
        <taxon>Tracheophyta</taxon>
        <taxon>Spermatophyta</taxon>
        <taxon>Magnoliopsida</taxon>
        <taxon>eudicotyledons</taxon>
        <taxon>Gunneridae</taxon>
        <taxon>Pentapetalae</taxon>
        <taxon>rosids</taxon>
        <taxon>malvids</taxon>
        <taxon>Sapindales</taxon>
        <taxon>Sapindaceae</taxon>
        <taxon>Hippocastanoideae</taxon>
        <taxon>Acereae</taxon>
        <taxon>Dipteronia</taxon>
    </lineage>
</organism>
<protein>
    <submittedName>
        <fullName evidence="1">Uncharacterized protein</fullName>
    </submittedName>
</protein>
<evidence type="ECO:0000313" key="1">
    <source>
        <dbReference type="EMBL" id="KAK3212078.1"/>
    </source>
</evidence>
<reference evidence="1" key="1">
    <citation type="journal article" date="2023" name="Plant J.">
        <title>Genome sequences and population genomics provide insights into the demographic history, inbreeding, and mutation load of two 'living fossil' tree species of Dipteronia.</title>
        <authorList>
            <person name="Feng Y."/>
            <person name="Comes H.P."/>
            <person name="Chen J."/>
            <person name="Zhu S."/>
            <person name="Lu R."/>
            <person name="Zhang X."/>
            <person name="Li P."/>
            <person name="Qiu J."/>
            <person name="Olsen K.M."/>
            <person name="Qiu Y."/>
        </authorList>
    </citation>
    <scope>NUCLEOTIDE SEQUENCE</scope>
    <source>
        <strain evidence="1">NBL</strain>
    </source>
</reference>
<accession>A0AAE0E7A7</accession>
<keyword evidence="2" id="KW-1185">Reference proteome</keyword>
<dbReference type="EMBL" id="JANJYJ010000005">
    <property type="protein sequence ID" value="KAK3212078.1"/>
    <property type="molecule type" value="Genomic_DNA"/>
</dbReference>
<dbReference type="AlphaFoldDB" id="A0AAE0E7A7"/>
<gene>
    <name evidence="1" type="ORF">Dsin_016784</name>
</gene>